<dbReference type="PANTHER" id="PTHR12786:SF1">
    <property type="entry name" value="SPLICING REGULATOR SDE2"/>
    <property type="match status" value="1"/>
</dbReference>
<dbReference type="Pfam" id="PF22782">
    <property type="entry name" value="SDE2"/>
    <property type="match status" value="1"/>
</dbReference>
<keyword evidence="5" id="KW-0507">mRNA processing</keyword>
<dbReference type="GO" id="GO:0006397">
    <property type="term" value="P:mRNA processing"/>
    <property type="evidence" value="ECO:0007669"/>
    <property type="project" value="UniProtKB-KW"/>
</dbReference>
<evidence type="ECO:0000256" key="7">
    <source>
        <dbReference type="ARBA" id="ARBA00023242"/>
    </source>
</evidence>
<dbReference type="InParanoid" id="A0A5N4AT96"/>
<evidence type="ECO:0000256" key="9">
    <source>
        <dbReference type="SAM" id="MobiDB-lite"/>
    </source>
</evidence>
<dbReference type="GO" id="GO:0005737">
    <property type="term" value="C:cytoplasm"/>
    <property type="evidence" value="ECO:0007669"/>
    <property type="project" value="UniProtKB-SubCell"/>
</dbReference>
<evidence type="ECO:0000313" key="11">
    <source>
        <dbReference type="EMBL" id="KAB0800595.1"/>
    </source>
</evidence>
<proteinExistence type="inferred from homology"/>
<dbReference type="EMBL" id="VVIM01000004">
    <property type="protein sequence ID" value="KAB0800595.1"/>
    <property type="molecule type" value="Genomic_DNA"/>
</dbReference>
<evidence type="ECO:0000259" key="10">
    <source>
        <dbReference type="Pfam" id="PF22782"/>
    </source>
</evidence>
<protein>
    <recommendedName>
        <fullName evidence="10">SDE2-like domain-containing protein</fullName>
    </recommendedName>
</protein>
<name>A0A5N4AT96_PHOPY</name>
<evidence type="ECO:0000256" key="5">
    <source>
        <dbReference type="ARBA" id="ARBA00022664"/>
    </source>
</evidence>
<comment type="similarity">
    <text evidence="3">Belongs to the SDE2 family.</text>
</comment>
<evidence type="ECO:0000256" key="1">
    <source>
        <dbReference type="ARBA" id="ARBA00004123"/>
    </source>
</evidence>
<dbReference type="AlphaFoldDB" id="A0A5N4AT96"/>
<accession>A0A5N4AT96</accession>
<evidence type="ECO:0000313" key="12">
    <source>
        <dbReference type="Proteomes" id="UP000327044"/>
    </source>
</evidence>
<dbReference type="OrthoDB" id="547031at2759"/>
<gene>
    <name evidence="11" type="ORF">PPYR_06335</name>
</gene>
<organism evidence="11 12">
    <name type="scientific">Photinus pyralis</name>
    <name type="common">Common eastern firefly</name>
    <name type="synonym">Lampyris pyralis</name>
    <dbReference type="NCBI Taxonomy" id="7054"/>
    <lineage>
        <taxon>Eukaryota</taxon>
        <taxon>Metazoa</taxon>
        <taxon>Ecdysozoa</taxon>
        <taxon>Arthropoda</taxon>
        <taxon>Hexapoda</taxon>
        <taxon>Insecta</taxon>
        <taxon>Pterygota</taxon>
        <taxon>Neoptera</taxon>
        <taxon>Endopterygota</taxon>
        <taxon>Coleoptera</taxon>
        <taxon>Polyphaga</taxon>
        <taxon>Elateriformia</taxon>
        <taxon>Elateroidea</taxon>
        <taxon>Lampyridae</taxon>
        <taxon>Lampyrinae</taxon>
        <taxon>Photinus</taxon>
    </lineage>
</organism>
<feature type="compositionally biased region" description="Basic residues" evidence="9">
    <location>
        <begin position="176"/>
        <end position="190"/>
    </location>
</feature>
<feature type="region of interest" description="Disordered" evidence="9">
    <location>
        <begin position="168"/>
        <end position="225"/>
    </location>
</feature>
<keyword evidence="12" id="KW-1185">Reference proteome</keyword>
<dbReference type="GO" id="GO:0008380">
    <property type="term" value="P:RNA splicing"/>
    <property type="evidence" value="ECO:0007669"/>
    <property type="project" value="UniProtKB-KW"/>
</dbReference>
<evidence type="ECO:0000256" key="2">
    <source>
        <dbReference type="ARBA" id="ARBA00004496"/>
    </source>
</evidence>
<sequence length="225" mass="25004">MLDIFIGNCRLCCIDNNAKGAVIKQQCKELLGVNEDEIYLISQGRLVSNTSVVSNGSVHVCLRNVGGKGGFGSMLRAIGAQIEKTTNREACRDLSGRRLRDINEEKRLKTWIAQQVDREQEAADNKQKKLERLCEPPRHEFKDEAYENERSALPEKVEDAVLQGLKVAEGKEGVKRKQATTSNVKKKKQKLWLDADEDFGSTSGEDSETDTPSSTSQCTKTEVSA</sequence>
<evidence type="ECO:0000256" key="4">
    <source>
        <dbReference type="ARBA" id="ARBA00022490"/>
    </source>
</evidence>
<comment type="subcellular location">
    <subcellularLocation>
        <location evidence="2">Cytoplasm</location>
    </subcellularLocation>
    <subcellularLocation>
        <location evidence="1">Nucleus</location>
    </subcellularLocation>
</comment>
<evidence type="ECO:0000256" key="6">
    <source>
        <dbReference type="ARBA" id="ARBA00023187"/>
    </source>
</evidence>
<evidence type="ECO:0000256" key="3">
    <source>
        <dbReference type="ARBA" id="ARBA00008726"/>
    </source>
</evidence>
<evidence type="ECO:0000256" key="8">
    <source>
        <dbReference type="ARBA" id="ARBA00023306"/>
    </source>
</evidence>
<dbReference type="PANTHER" id="PTHR12786">
    <property type="entry name" value="SPLICING FACTOR SF3A-RELATED"/>
    <property type="match status" value="1"/>
</dbReference>
<dbReference type="InterPro" id="IPR051421">
    <property type="entry name" value="RNA_Proc_DNA_Dmg_Regulator"/>
</dbReference>
<dbReference type="Proteomes" id="UP000327044">
    <property type="component" value="Unassembled WGS sequence"/>
</dbReference>
<keyword evidence="4" id="KW-0963">Cytoplasm</keyword>
<dbReference type="GO" id="GO:0005634">
    <property type="term" value="C:nucleus"/>
    <property type="evidence" value="ECO:0007669"/>
    <property type="project" value="UniProtKB-SubCell"/>
</dbReference>
<keyword evidence="6" id="KW-0508">mRNA splicing</keyword>
<dbReference type="FunCoup" id="A0A5N4AT96">
    <property type="interactions" value="90"/>
</dbReference>
<keyword evidence="7" id="KW-0539">Nucleus</keyword>
<feature type="domain" description="SDE2-like" evidence="10">
    <location>
        <begin position="66"/>
        <end position="162"/>
    </location>
</feature>
<comment type="caution">
    <text evidence="11">The sequence shown here is derived from an EMBL/GenBank/DDBJ whole genome shotgun (WGS) entry which is preliminary data.</text>
</comment>
<reference evidence="11 12" key="1">
    <citation type="journal article" date="2018" name="Elife">
        <title>Firefly genomes illuminate parallel origins of bioluminescence in beetles.</title>
        <authorList>
            <person name="Fallon T.R."/>
            <person name="Lower S.E."/>
            <person name="Chang C.H."/>
            <person name="Bessho-Uehara M."/>
            <person name="Martin G.J."/>
            <person name="Bewick A.J."/>
            <person name="Behringer M."/>
            <person name="Debat H.J."/>
            <person name="Wong I."/>
            <person name="Day J.C."/>
            <person name="Suvorov A."/>
            <person name="Silva C.J."/>
            <person name="Stanger-Hall K.F."/>
            <person name="Hall D.W."/>
            <person name="Schmitz R.J."/>
            <person name="Nelson D.R."/>
            <person name="Lewis S.M."/>
            <person name="Shigenobu S."/>
            <person name="Bybee S.M."/>
            <person name="Larracuente A.M."/>
            <person name="Oba Y."/>
            <person name="Weng J.K."/>
        </authorList>
    </citation>
    <scope>NUCLEOTIDE SEQUENCE [LARGE SCALE GENOMIC DNA]</scope>
    <source>
        <strain evidence="11">1611_PpyrPB1</strain>
        <tissue evidence="11">Whole body</tissue>
    </source>
</reference>
<dbReference type="InterPro" id="IPR053822">
    <property type="entry name" value="SDE2-like_dom"/>
</dbReference>
<feature type="compositionally biased region" description="Acidic residues" evidence="9">
    <location>
        <begin position="194"/>
        <end position="209"/>
    </location>
</feature>
<keyword evidence="8" id="KW-0131">Cell cycle</keyword>